<proteinExistence type="predicted"/>
<dbReference type="InterPro" id="IPR037131">
    <property type="entry name" value="Homeo_prospero_dom_sf"/>
</dbReference>
<keyword evidence="5" id="KW-0804">Transcription</keyword>
<evidence type="ECO:0000256" key="1">
    <source>
        <dbReference type="ARBA" id="ARBA00004123"/>
    </source>
</evidence>
<keyword evidence="10" id="KW-1185">Reference proteome</keyword>
<gene>
    <name evidence="11" type="primary">LOC106471509</name>
</gene>
<evidence type="ECO:0000313" key="10">
    <source>
        <dbReference type="Proteomes" id="UP000694941"/>
    </source>
</evidence>
<dbReference type="GeneID" id="106471509"/>
<evidence type="ECO:0000256" key="2">
    <source>
        <dbReference type="ARBA" id="ARBA00023015"/>
    </source>
</evidence>
<dbReference type="InterPro" id="IPR009057">
    <property type="entry name" value="Homeodomain-like_sf"/>
</dbReference>
<feature type="region of interest" description="Disordered" evidence="8">
    <location>
        <begin position="221"/>
        <end position="247"/>
    </location>
</feature>
<keyword evidence="4" id="KW-0371">Homeobox</keyword>
<evidence type="ECO:0000259" key="9">
    <source>
        <dbReference type="PROSITE" id="PS51818"/>
    </source>
</evidence>
<evidence type="ECO:0000256" key="3">
    <source>
        <dbReference type="ARBA" id="ARBA00023125"/>
    </source>
</evidence>
<feature type="compositionally biased region" description="Acidic residues" evidence="8">
    <location>
        <begin position="228"/>
        <end position="243"/>
    </location>
</feature>
<feature type="domain" description="Prospero" evidence="9">
    <location>
        <begin position="657"/>
        <end position="707"/>
    </location>
</feature>
<evidence type="ECO:0000313" key="11">
    <source>
        <dbReference type="RefSeq" id="XP_022255826.1"/>
    </source>
</evidence>
<evidence type="ECO:0000256" key="7">
    <source>
        <dbReference type="SAM" id="Coils"/>
    </source>
</evidence>
<dbReference type="InterPro" id="IPR023082">
    <property type="entry name" value="Homeo_prospero_dom"/>
</dbReference>
<evidence type="ECO:0000256" key="6">
    <source>
        <dbReference type="ARBA" id="ARBA00023242"/>
    </source>
</evidence>
<feature type="compositionally biased region" description="Polar residues" evidence="8">
    <location>
        <begin position="156"/>
        <end position="171"/>
    </location>
</feature>
<comment type="subcellular location">
    <subcellularLocation>
        <location evidence="1">Nucleus</location>
    </subcellularLocation>
</comment>
<dbReference type="SUPFAM" id="SSF46689">
    <property type="entry name" value="Homeodomain-like"/>
    <property type="match status" value="1"/>
</dbReference>
<evidence type="ECO:0000256" key="5">
    <source>
        <dbReference type="ARBA" id="ARBA00023163"/>
    </source>
</evidence>
<sequence length="707" mass="78140">MTSLEETMHENTLKTNQTVEPRNDCSSIADLSIQSSTPFQPYQKRFSMSLACQSTGCSDKVIDSDVQGITNKCAVSENQPVTGESKTYLSNSVSSDADISSLGLPSVESSSQLSSTSNLQDTQRSRMSVELSSVALPVSGGERIGNRPVSCDRMSEQSPTHSPAISPNADCSRSPVGPDNSPASGSSVLEVKRARVETIVSTMMQCPSGPVNGCKKRKLYQPQQHEVNEDEELEGDNEEDNEEFSGPPIKQRRVFQEDLKSDLRKMQEQLALIEQQYTELFQEHVSPSQPMVLKTEKKPLQSGHFGERDTSLVVLTGVNSKVTDNIQSRKMKDTISEARQLADHKDQEIRQSCIVKPNGQTSQTSMTTDLDNLVDALKSEISRSLTNVIDSIVTKYKQTRVYSKSLEAETPKDLTLLSQILDRKSPRTKVVDRGNRVTSQMPIGQKVSPFSCDSNTRTQDFYSQGIRPPTSLFCPTTSSQAIHFAPASNIPYLPAGTGVTTSSCVTEQTEAISLVVTPKKRRHKVTDARVTSRLMSHSTSQEDCSPKHPFITNTTQPSICLPVYPHQPPPLVPVSLPTSVAIPNPSLHHNELFPYCYETTRLAYFSQEDKSSLAGRAYSHYPDSPVESTAFSYLKQDLGDGSDGGDSQSCESSLAVTSTLTPMHLRKAKLMFFYVRYPSSTVLKLYFQDIKFNKNNTAQLTKWFSNF</sequence>
<keyword evidence="6" id="KW-0539">Nucleus</keyword>
<dbReference type="PANTHER" id="PTHR12198:SF0">
    <property type="entry name" value="HOMEOBOX PROTEIN PROSPERO"/>
    <property type="match status" value="1"/>
</dbReference>
<feature type="coiled-coil region" evidence="7">
    <location>
        <begin position="256"/>
        <end position="283"/>
    </location>
</feature>
<evidence type="ECO:0000256" key="8">
    <source>
        <dbReference type="SAM" id="MobiDB-lite"/>
    </source>
</evidence>
<keyword evidence="3" id="KW-0238">DNA-binding</keyword>
<keyword evidence="7" id="KW-0175">Coiled coil</keyword>
<dbReference type="Proteomes" id="UP000694941">
    <property type="component" value="Unplaced"/>
</dbReference>
<reference evidence="11" key="1">
    <citation type="submission" date="2025-08" db="UniProtKB">
        <authorList>
            <consortium name="RefSeq"/>
        </authorList>
    </citation>
    <scope>IDENTIFICATION</scope>
    <source>
        <tissue evidence="11">Muscle</tissue>
    </source>
</reference>
<dbReference type="RefSeq" id="XP_022255826.1">
    <property type="nucleotide sequence ID" value="XM_022400118.1"/>
</dbReference>
<name>A0ABM1TIX0_LIMPO</name>
<accession>A0ABM1TIX0</accession>
<dbReference type="PROSITE" id="PS51818">
    <property type="entry name" value="HOMEO_PROSPERO"/>
    <property type="match status" value="1"/>
</dbReference>
<dbReference type="PANTHER" id="PTHR12198">
    <property type="entry name" value="HOMEOBOX PROTEIN PROSPERO/PROX-1/CEH-26"/>
    <property type="match status" value="1"/>
</dbReference>
<dbReference type="InterPro" id="IPR039350">
    <property type="entry name" value="Prospero_homeodomain"/>
</dbReference>
<keyword evidence="2" id="KW-0805">Transcription regulation</keyword>
<feature type="non-terminal residue" evidence="11">
    <location>
        <position position="707"/>
    </location>
</feature>
<dbReference type="Pfam" id="PF05044">
    <property type="entry name" value="HPD"/>
    <property type="match status" value="1"/>
</dbReference>
<evidence type="ECO:0000256" key="4">
    <source>
        <dbReference type="ARBA" id="ARBA00023155"/>
    </source>
</evidence>
<dbReference type="Gene3D" id="1.10.10.500">
    <property type="entry name" value="Homeo-prospero domain"/>
    <property type="match status" value="1"/>
</dbReference>
<feature type="compositionally biased region" description="Low complexity" evidence="8">
    <location>
        <begin position="100"/>
        <end position="117"/>
    </location>
</feature>
<protein>
    <submittedName>
        <fullName evidence="11">Homeobox protein prospero-like</fullName>
    </submittedName>
</protein>
<feature type="region of interest" description="Disordered" evidence="8">
    <location>
        <begin position="100"/>
        <end position="189"/>
    </location>
</feature>
<organism evidence="10 11">
    <name type="scientific">Limulus polyphemus</name>
    <name type="common">Atlantic horseshoe crab</name>
    <dbReference type="NCBI Taxonomy" id="6850"/>
    <lineage>
        <taxon>Eukaryota</taxon>
        <taxon>Metazoa</taxon>
        <taxon>Ecdysozoa</taxon>
        <taxon>Arthropoda</taxon>
        <taxon>Chelicerata</taxon>
        <taxon>Merostomata</taxon>
        <taxon>Xiphosura</taxon>
        <taxon>Limulidae</taxon>
        <taxon>Limulus</taxon>
    </lineage>
</organism>